<keyword evidence="2" id="KW-1185">Reference proteome</keyword>
<protein>
    <submittedName>
        <fullName evidence="1">Uncharacterized protein</fullName>
    </submittedName>
</protein>
<reference evidence="2" key="1">
    <citation type="journal article" date="2024" name="Proc. Natl. Acad. Sci. U.S.A.">
        <title>Extraordinary preservation of gene collinearity over three hundred million years revealed in homosporous lycophytes.</title>
        <authorList>
            <person name="Li C."/>
            <person name="Wickell D."/>
            <person name="Kuo L.Y."/>
            <person name="Chen X."/>
            <person name="Nie B."/>
            <person name="Liao X."/>
            <person name="Peng D."/>
            <person name="Ji J."/>
            <person name="Jenkins J."/>
            <person name="Williams M."/>
            <person name="Shu S."/>
            <person name="Plott C."/>
            <person name="Barry K."/>
            <person name="Rajasekar S."/>
            <person name="Grimwood J."/>
            <person name="Han X."/>
            <person name="Sun S."/>
            <person name="Hou Z."/>
            <person name="He W."/>
            <person name="Dai G."/>
            <person name="Sun C."/>
            <person name="Schmutz J."/>
            <person name="Leebens-Mack J.H."/>
            <person name="Li F.W."/>
            <person name="Wang L."/>
        </authorList>
    </citation>
    <scope>NUCLEOTIDE SEQUENCE [LARGE SCALE GENOMIC DNA]</scope>
    <source>
        <strain evidence="2">cv. PW_Plant_1</strain>
    </source>
</reference>
<organism evidence="1 2">
    <name type="scientific">Diphasiastrum complanatum</name>
    <name type="common">Issler's clubmoss</name>
    <name type="synonym">Lycopodium complanatum</name>
    <dbReference type="NCBI Taxonomy" id="34168"/>
    <lineage>
        <taxon>Eukaryota</taxon>
        <taxon>Viridiplantae</taxon>
        <taxon>Streptophyta</taxon>
        <taxon>Embryophyta</taxon>
        <taxon>Tracheophyta</taxon>
        <taxon>Lycopodiopsida</taxon>
        <taxon>Lycopodiales</taxon>
        <taxon>Lycopodiaceae</taxon>
        <taxon>Lycopodioideae</taxon>
        <taxon>Diphasiastrum</taxon>
    </lineage>
</organism>
<accession>A0ACC2D4C0</accession>
<dbReference type="Proteomes" id="UP001162992">
    <property type="component" value="Chromosome 7"/>
</dbReference>
<evidence type="ECO:0000313" key="2">
    <source>
        <dbReference type="Proteomes" id="UP001162992"/>
    </source>
</evidence>
<comment type="caution">
    <text evidence="1">The sequence shown here is derived from an EMBL/GenBank/DDBJ whole genome shotgun (WGS) entry which is preliminary data.</text>
</comment>
<sequence>MGRWREFYRRKRRRKREREKERYVAMEEIQSSRKRPPISGQGSPCLPSQSRRRLHTHTDLFLAVLAEADCTVTGSETVLLGNGDALHLQHQVQLRLKRDADLPAKFLAGLEAHIEDDENFRRFLKPMSNAAKGRGCTLDSLARVMLNIAPLQSKVAAILLEKLPLHLGDEELGMTSSLIDNIPRLILSQFRWLDYLVDSKELTKKLLELLSICPTSLKKEIISFLPEVIVDADHDMVMQSLEQLLEENLQLIVPVLDAFSNINLEEGVFEQVVALALSSLRSVDAEDLPLVVKFLLQSATALNMKQISHDLRANLHFITISDVRAKSDSKMKGKSTSSSCEALVLETIRTGLRFKNALSEVFLKEMKDIEGERNHKIIDIWLLLVIHANAGPHRRVAESLLLRKVVARDFGKLLLAQSIQGHGKALQDYFQTLVSVCETLLRSKEVVARQFAVQAYILLFEEFADTYYRQELLGSLITHTGSGLPDEVSSALEAVVHLASKFSNELLPVTTFLNGILDYLEGFQINHLHQVYTIFSRLAVVSWSSACASGGSSLGDKLIMFIRKQLTNAEIKYKRMGIIGALKLVSCLASASKGENGHSGGSPASGVGEALSLLQMTDEMCKVSVMACGFFYDELTASLEVASLDMSVIEWVSKHTNDFETVFLGDLEAGQIQNQPEDPYIEGELWFNLDGDISPICVNILPLLISGDESASNSLLFLPSSFRLLAAVESLTNKGALGGIDALLGCPIYLPKRELLVGDAWLGMSRRQKELSCLALYHAINWIRELINAFSTQIADRGQCLTQTTREETAIKLLKRLRNMLLLEHVLNECLKAVSYLKLPQLHFLMDAPDETRMSTHAGYSKQDLVHLKRGRKSSIKLGSRINVIGGQARGGISQETQGEKMKQSTISDTLGKMNRKASEGNSQISGSVCSQPGSTQNGTGSFNKVNNDKGKATQQANHSVDANISNDTRSCGDILETQKWKLRPLSLSSLSILTLHEVSRASCCSDPAAQLPLFLYLLQDLLHKLEICLEQSKKILPFTAASAPPKELVLTHMKGLDFLIKVESVSSSFRAHIDTAAHMLMQSDLLRERTACDEHWKKHSHAAGNPDNLEYSPSNFRVAESVFTAVLLYLKKVLMYSELRIQENVGLLKNILLPFCVNEVAEKICPDLLPLPASGSLEFAFCSMYAYLDGIFDAATKASFGAATELLMVLKSLVDCAEDCVESPNNRKRRASFVRPASLIPYLRARLSTSARRMLQHDWDAEEPGKIWKSKGEVLQNLLSMMIQNQESTADILEDLACNVMPQVPFKGARSGLSPVEGHPALSSATFIIWYRVQHEIVLDVFSKVVKDILGQSKAKAVLDDELVDRLLNRAHQCVSIHVALVNLTRKHDQISVHAVAVKCAGRFVDNFLKGLEFLQSHYVTHKEVVISLVKELQKATRIIQTICAEAKGQKKMPVTCKVPAVKRSMERYVFCIKALLHGASNGTSFWMGNLKHKDLQGQEIGSQLHASDDEAADEQSPNAEHEHASDDDESCDEDEISQDQS</sequence>
<gene>
    <name evidence="1" type="ORF">O6H91_07G039400</name>
</gene>
<dbReference type="EMBL" id="CM055098">
    <property type="protein sequence ID" value="KAJ7549078.1"/>
    <property type="molecule type" value="Genomic_DNA"/>
</dbReference>
<evidence type="ECO:0000313" key="1">
    <source>
        <dbReference type="EMBL" id="KAJ7549078.1"/>
    </source>
</evidence>
<proteinExistence type="predicted"/>
<name>A0ACC2D4C0_DIPCM</name>